<evidence type="ECO:0000256" key="1">
    <source>
        <dbReference type="ARBA" id="ARBA00004571"/>
    </source>
</evidence>
<evidence type="ECO:0000256" key="8">
    <source>
        <dbReference type="ARBA" id="ARBA00023237"/>
    </source>
</evidence>
<evidence type="ECO:0000256" key="10">
    <source>
        <dbReference type="PROSITE-ProRule" id="PRU10144"/>
    </source>
</evidence>
<feature type="signal peptide" evidence="12">
    <location>
        <begin position="1"/>
        <end position="21"/>
    </location>
</feature>
<keyword evidence="2 9" id="KW-0813">Transport</keyword>
<dbReference type="Pfam" id="PF00593">
    <property type="entry name" value="TonB_dep_Rec_b-barrel"/>
    <property type="match status" value="1"/>
</dbReference>
<comment type="caution">
    <text evidence="15">The sequence shown here is derived from an EMBL/GenBank/DDBJ whole genome shotgun (WGS) entry which is preliminary data.</text>
</comment>
<dbReference type="InterPro" id="IPR037066">
    <property type="entry name" value="Plug_dom_sf"/>
</dbReference>
<evidence type="ECO:0000256" key="3">
    <source>
        <dbReference type="ARBA" id="ARBA00022452"/>
    </source>
</evidence>
<evidence type="ECO:0000256" key="5">
    <source>
        <dbReference type="ARBA" id="ARBA00022729"/>
    </source>
</evidence>
<dbReference type="InterPro" id="IPR000531">
    <property type="entry name" value="Beta-barrel_TonB"/>
</dbReference>
<dbReference type="EMBL" id="JBHTJN010000004">
    <property type="protein sequence ID" value="MFD0965722.1"/>
    <property type="molecule type" value="Genomic_DNA"/>
</dbReference>
<evidence type="ECO:0000256" key="6">
    <source>
        <dbReference type="ARBA" id="ARBA00023077"/>
    </source>
</evidence>
<keyword evidence="8 9" id="KW-0998">Cell outer membrane</keyword>
<sequence>MFNQFKLSIATLAIFSATAYAEQLEQINVEASIPPKEQVFKKASAVSTRENISASTQSIDDIIRTVPGAFTNLDKSSGTVSVNVRGLTGFGRVNTMVDGVSQTFFATSGDNSEKAGGTSQFGATIDPSFITGVDIQRGGIGGRAGVNALVGSANFRTIGVDDVLIEGKNVGALLNVGGGTNATGPNYLGALAYRYPLSDTASLGFMYAYSWRKISQDFKVGGGLNIKDVDDEEVERLVDKACSGEIFCNREEARKKYGLEPYEPSKLLNYPESHLVKLEYNDEHNKAVLSYRTLATALSGRKLGNKNYQLNYQLKPKENLQLELILADNTSTQTYQKGTLFNHKELENVLETKNRSKTMDLNVHFSVPLTEKFSYEATLGGNFLENKYSKNRHPRELAYYFEGGEPNSSDGCDKVGDYKNACKYHGIRSNTFQPDGQQRFKTFYFDQTFKYDIYSLKLNVNRQMYKYSGTTFPRDPRDKFSGEYHETELETKDGLKVWVNANSEEIVNKYGVEEAIKQGCNIYRNESKGYVDIYNCPTDYSVKKGSSRSHDNYSLSFSADFHPLFSPFVSYAKTHRVPNIKEMYFSEFGTLAVNTDLKSEKAKTIQFGINGYKDRIFSEYDVLGFKILAYQTKIKDYILNVKQECSTNSYRGGDNPPTAYDCIEHISHINYNGGKTILKSGKKYTGDFWVDEHQLIPVDSSPVVKIQGLELELNYDIGWFYANLSYARQKTNQPSSFSDSSYRVNTESENGKYLQGFGLSKISVLPRDYGSLDIGTRLFDGKLTLGSIAKYYGKSKRSRLDKVDGDVILPGTFESRDGKVYLTYVRISGTEEVKAQPMIFDVYAIYQPTENLTIKGEIQNLFDKKYINPLEANNDSSSQMTYAMGVGDGYNKTLNNYAKGRTFILNVNYKF</sequence>
<dbReference type="RefSeq" id="WP_380818814.1">
    <property type="nucleotide sequence ID" value="NZ_JBHTJN010000004.1"/>
</dbReference>
<keyword evidence="7 9" id="KW-0472">Membrane</keyword>
<dbReference type="Proteomes" id="UP001596996">
    <property type="component" value="Unassembled WGS sequence"/>
</dbReference>
<feature type="domain" description="TonB-dependent receptor plug" evidence="14">
    <location>
        <begin position="44"/>
        <end position="151"/>
    </location>
</feature>
<organism evidence="15 16">
    <name type="scientific">Seminibacterium arietis</name>
    <dbReference type="NCBI Taxonomy" id="1173502"/>
    <lineage>
        <taxon>Bacteria</taxon>
        <taxon>Pseudomonadati</taxon>
        <taxon>Pseudomonadota</taxon>
        <taxon>Gammaproteobacteria</taxon>
        <taxon>Pasteurellales</taxon>
        <taxon>Pasteurellaceae</taxon>
        <taxon>Seminibacterium</taxon>
    </lineage>
</organism>
<accession>A0ABW3I8K0</accession>
<keyword evidence="3 9" id="KW-1134">Transmembrane beta strand</keyword>
<feature type="domain" description="TonB-dependent receptor-like beta-barrel" evidence="13">
    <location>
        <begin position="297"/>
        <end position="861"/>
    </location>
</feature>
<keyword evidence="5 12" id="KW-0732">Signal</keyword>
<dbReference type="InterPro" id="IPR012910">
    <property type="entry name" value="Plug_dom"/>
</dbReference>
<evidence type="ECO:0000313" key="16">
    <source>
        <dbReference type="Proteomes" id="UP001596996"/>
    </source>
</evidence>
<dbReference type="PANTHER" id="PTHR30069:SF50">
    <property type="entry name" value="TONB-DEPENDENT RECEPTOR HI_1217-RELATED"/>
    <property type="match status" value="1"/>
</dbReference>
<dbReference type="InterPro" id="IPR039426">
    <property type="entry name" value="TonB-dep_rcpt-like"/>
</dbReference>
<comment type="similarity">
    <text evidence="9 11">Belongs to the TonB-dependent receptor family.</text>
</comment>
<evidence type="ECO:0000256" key="12">
    <source>
        <dbReference type="SAM" id="SignalP"/>
    </source>
</evidence>
<feature type="chain" id="PRO_5045300040" evidence="12">
    <location>
        <begin position="22"/>
        <end position="911"/>
    </location>
</feature>
<evidence type="ECO:0000313" key="15">
    <source>
        <dbReference type="EMBL" id="MFD0965722.1"/>
    </source>
</evidence>
<evidence type="ECO:0000256" key="9">
    <source>
        <dbReference type="PROSITE-ProRule" id="PRU01360"/>
    </source>
</evidence>
<keyword evidence="15" id="KW-0675">Receptor</keyword>
<dbReference type="InterPro" id="IPR010917">
    <property type="entry name" value="TonB_rcpt_CS"/>
</dbReference>
<evidence type="ECO:0000256" key="2">
    <source>
        <dbReference type="ARBA" id="ARBA00022448"/>
    </source>
</evidence>
<evidence type="ECO:0000259" key="14">
    <source>
        <dbReference type="Pfam" id="PF07715"/>
    </source>
</evidence>
<dbReference type="PANTHER" id="PTHR30069">
    <property type="entry name" value="TONB-DEPENDENT OUTER MEMBRANE RECEPTOR"/>
    <property type="match status" value="1"/>
</dbReference>
<keyword evidence="6 11" id="KW-0798">TonB box</keyword>
<dbReference type="PROSITE" id="PS52016">
    <property type="entry name" value="TONB_DEPENDENT_REC_3"/>
    <property type="match status" value="1"/>
</dbReference>
<dbReference type="InterPro" id="IPR036942">
    <property type="entry name" value="Beta-barrel_TonB_sf"/>
</dbReference>
<dbReference type="SUPFAM" id="SSF56935">
    <property type="entry name" value="Porins"/>
    <property type="match status" value="1"/>
</dbReference>
<protein>
    <submittedName>
        <fullName evidence="15">TonB-dependent receptor domain-containing protein</fullName>
    </submittedName>
</protein>
<dbReference type="PROSITE" id="PS01156">
    <property type="entry name" value="TONB_DEPENDENT_REC_2"/>
    <property type="match status" value="1"/>
</dbReference>
<evidence type="ECO:0000259" key="13">
    <source>
        <dbReference type="Pfam" id="PF00593"/>
    </source>
</evidence>
<name>A0ABW3I8K0_9PAST</name>
<keyword evidence="16" id="KW-1185">Reference proteome</keyword>
<feature type="short sequence motif" description="TonB C-terminal box" evidence="10">
    <location>
        <begin position="894"/>
        <end position="911"/>
    </location>
</feature>
<gene>
    <name evidence="15" type="ORF">ACFQ02_02455</name>
</gene>
<reference evidence="16" key="1">
    <citation type="journal article" date="2019" name="Int. J. Syst. Evol. Microbiol.">
        <title>The Global Catalogue of Microorganisms (GCM) 10K type strain sequencing project: providing services to taxonomists for standard genome sequencing and annotation.</title>
        <authorList>
            <consortium name="The Broad Institute Genomics Platform"/>
            <consortium name="The Broad Institute Genome Sequencing Center for Infectious Disease"/>
            <person name="Wu L."/>
            <person name="Ma J."/>
        </authorList>
    </citation>
    <scope>NUCLEOTIDE SEQUENCE [LARGE SCALE GENOMIC DNA]</scope>
    <source>
        <strain evidence="16">CCUG 61707</strain>
    </source>
</reference>
<dbReference type="Gene3D" id="2.40.170.20">
    <property type="entry name" value="TonB-dependent receptor, beta-barrel domain"/>
    <property type="match status" value="1"/>
</dbReference>
<dbReference type="Gene3D" id="2.170.130.10">
    <property type="entry name" value="TonB-dependent receptor, plug domain"/>
    <property type="match status" value="1"/>
</dbReference>
<dbReference type="Pfam" id="PF07715">
    <property type="entry name" value="Plug"/>
    <property type="match status" value="1"/>
</dbReference>
<evidence type="ECO:0000256" key="11">
    <source>
        <dbReference type="RuleBase" id="RU003357"/>
    </source>
</evidence>
<evidence type="ECO:0000256" key="7">
    <source>
        <dbReference type="ARBA" id="ARBA00023136"/>
    </source>
</evidence>
<evidence type="ECO:0000256" key="4">
    <source>
        <dbReference type="ARBA" id="ARBA00022692"/>
    </source>
</evidence>
<comment type="subcellular location">
    <subcellularLocation>
        <location evidence="1 9">Cell outer membrane</location>
        <topology evidence="1 9">Multi-pass membrane protein</topology>
    </subcellularLocation>
</comment>
<keyword evidence="4 9" id="KW-0812">Transmembrane</keyword>
<proteinExistence type="inferred from homology"/>